<dbReference type="PANTHER" id="PTHR32552">
    <property type="entry name" value="FERRICHROME IRON RECEPTOR-RELATED"/>
    <property type="match status" value="1"/>
</dbReference>
<proteinExistence type="inferred from homology"/>
<evidence type="ECO:0000256" key="6">
    <source>
        <dbReference type="ARBA" id="ARBA00022692"/>
    </source>
</evidence>
<evidence type="ECO:0000256" key="8">
    <source>
        <dbReference type="ARBA" id="ARBA00023004"/>
    </source>
</evidence>
<evidence type="ECO:0000256" key="14">
    <source>
        <dbReference type="PROSITE-ProRule" id="PRU01360"/>
    </source>
</evidence>
<evidence type="ECO:0000256" key="10">
    <source>
        <dbReference type="ARBA" id="ARBA00023077"/>
    </source>
</evidence>
<dbReference type="Proteomes" id="UP000013232">
    <property type="component" value="Unassembled WGS sequence"/>
</dbReference>
<dbReference type="AlphaFoldDB" id="N6YB73"/>
<feature type="region of interest" description="Disordered" evidence="17">
    <location>
        <begin position="130"/>
        <end position="153"/>
    </location>
</feature>
<comment type="similarity">
    <text evidence="2 14 16">Belongs to the TonB-dependent receptor family.</text>
</comment>
<dbReference type="Gene3D" id="2.40.170.20">
    <property type="entry name" value="TonB-dependent receptor, beta-barrel domain"/>
    <property type="match status" value="1"/>
</dbReference>
<evidence type="ECO:0000256" key="3">
    <source>
        <dbReference type="ARBA" id="ARBA00022448"/>
    </source>
</evidence>
<evidence type="ECO:0000256" key="17">
    <source>
        <dbReference type="SAM" id="MobiDB-lite"/>
    </source>
</evidence>
<evidence type="ECO:0000256" key="7">
    <source>
        <dbReference type="ARBA" id="ARBA00022729"/>
    </source>
</evidence>
<dbReference type="InterPro" id="IPR036942">
    <property type="entry name" value="Beta-barrel_TonB_sf"/>
</dbReference>
<keyword evidence="6 14" id="KW-0812">Transmembrane</keyword>
<accession>N6YB73</accession>
<dbReference type="STRING" id="1123367.GCA_000621305_00734"/>
<dbReference type="EMBL" id="AMXE01000022">
    <property type="protein sequence ID" value="ENO88755.1"/>
    <property type="molecule type" value="Genomic_DNA"/>
</dbReference>
<evidence type="ECO:0000256" key="2">
    <source>
        <dbReference type="ARBA" id="ARBA00009810"/>
    </source>
</evidence>
<evidence type="ECO:0000256" key="12">
    <source>
        <dbReference type="ARBA" id="ARBA00023170"/>
    </source>
</evidence>
<dbReference type="Pfam" id="PF07715">
    <property type="entry name" value="Plug"/>
    <property type="match status" value="1"/>
</dbReference>
<keyword evidence="8" id="KW-0408">Iron</keyword>
<evidence type="ECO:0000256" key="5">
    <source>
        <dbReference type="ARBA" id="ARBA00022496"/>
    </source>
</evidence>
<evidence type="ECO:0000313" key="20">
    <source>
        <dbReference type="EMBL" id="ENO88755.1"/>
    </source>
</evidence>
<evidence type="ECO:0000256" key="1">
    <source>
        <dbReference type="ARBA" id="ARBA00004571"/>
    </source>
</evidence>
<feature type="short sequence motif" description="TonB C-terminal box" evidence="15">
    <location>
        <begin position="781"/>
        <end position="798"/>
    </location>
</feature>
<evidence type="ECO:0000313" key="21">
    <source>
        <dbReference type="Proteomes" id="UP000013232"/>
    </source>
</evidence>
<evidence type="ECO:0000256" key="15">
    <source>
        <dbReference type="PROSITE-ProRule" id="PRU10144"/>
    </source>
</evidence>
<dbReference type="InterPro" id="IPR012910">
    <property type="entry name" value="Plug_dom"/>
</dbReference>
<feature type="signal peptide" evidence="18">
    <location>
        <begin position="1"/>
        <end position="29"/>
    </location>
</feature>
<evidence type="ECO:0000256" key="9">
    <source>
        <dbReference type="ARBA" id="ARBA00023065"/>
    </source>
</evidence>
<keyword evidence="5" id="KW-0410">Iron transport</keyword>
<dbReference type="InterPro" id="IPR011662">
    <property type="entry name" value="Secretin/TonB_short_N"/>
</dbReference>
<keyword evidence="11 14" id="KW-0472">Membrane</keyword>
<organism evidence="20 21">
    <name type="scientific">Thauera linaloolentis (strain DSM 12138 / JCM 21573 / CCUG 41526 / CIP 105981 / IAM 15112 / NBRC 102519 / 47Lol)</name>
    <dbReference type="NCBI Taxonomy" id="1123367"/>
    <lineage>
        <taxon>Bacteria</taxon>
        <taxon>Pseudomonadati</taxon>
        <taxon>Pseudomonadota</taxon>
        <taxon>Betaproteobacteria</taxon>
        <taxon>Rhodocyclales</taxon>
        <taxon>Zoogloeaceae</taxon>
        <taxon>Thauera</taxon>
    </lineage>
</organism>
<dbReference type="Pfam" id="PF00593">
    <property type="entry name" value="TonB_dep_Rec_b-barrel"/>
    <property type="match status" value="1"/>
</dbReference>
<keyword evidence="3 14" id="KW-0813">Transport</keyword>
<dbReference type="NCBIfam" id="TIGR01783">
    <property type="entry name" value="TonB-siderophor"/>
    <property type="match status" value="1"/>
</dbReference>
<sequence>MSKHPPKLLRPLALALHLAFLGTAGATLALPGTARAQEAAFDFAIPAGPLQSALTAFSAQTRINVSFTPEITGGGRHSPGVQGSHTAAQALSRLLAGSGLIALRQGNGFTLERAPQSGGYETQLVPVTVTAGADRSGTTEGTGSYTQRGPSRTATGLSLSLRETPQSVTVMTHQRIEDFKLETLTEVLEQTPGIAVHQYGTAVGYQARGAAVNFQTDGFRQISGGWSYFGGMHYDLDDLTDIDRVEVLKGSAGLTAGYGYAGATVNRIRKRPTQEFQAKAGVSAGRWDKLRAEADLSGPLNAAGTLRGRIAAAAGRGDTFRDGETQRFRTVFGTLEADIGPDTLLSGGITYRKREHRGIALYDAIPAYRGGQHLTLAPRSFNLGTPWSGYEQETTSLFARLEHRFATGWTASLHVSDERIETPELLFGYIRWPGTANQNHYLNAENRNSAIDFELKGPFEMFGRQHELRIAAGAARSDSDMDRANGTYGVPLADFGLDYAQGGSALPKFADMSQWTYDPDHFSHRQRYVSAAGRFSLAEPLKLIAGVRVTDYRLSSFGGQWMTYALKESGVVTPYAGLVLDIDDDISVYGSYANIFEAQTAQDEQGHTLPPREGLTYEVGAKGEFFGKRLNTSISHFWVRTDNEAEASGGRTPGGATAYRPVMGASRRGYELELSGELARGWQAQGSYVMNDSSLSTASQYPKRQLKLATTYQPWHRLTIGASTRWQSKTSGGELAQDSFWLLDLMTRYQINDKLSISANINNALDKEYFGGIVSDWQGVGYTWGTPRSFNASLRYDF</sequence>
<evidence type="ECO:0000259" key="19">
    <source>
        <dbReference type="SMART" id="SM00965"/>
    </source>
</evidence>
<dbReference type="RefSeq" id="WP_004336473.1">
    <property type="nucleotide sequence ID" value="NZ_AMXE01000022.1"/>
</dbReference>
<feature type="chain" id="PRO_5004128264" evidence="18">
    <location>
        <begin position="30"/>
        <end position="798"/>
    </location>
</feature>
<keyword evidence="21" id="KW-1185">Reference proteome</keyword>
<evidence type="ECO:0000256" key="11">
    <source>
        <dbReference type="ARBA" id="ARBA00023136"/>
    </source>
</evidence>
<dbReference type="InterPro" id="IPR010105">
    <property type="entry name" value="TonB_sidphr_rcpt"/>
</dbReference>
<dbReference type="PANTHER" id="PTHR32552:SF74">
    <property type="entry name" value="HYDROXAMATE SIDEROPHORE RECEPTOR FHUE"/>
    <property type="match status" value="1"/>
</dbReference>
<evidence type="ECO:0000256" key="13">
    <source>
        <dbReference type="ARBA" id="ARBA00023237"/>
    </source>
</evidence>
<comment type="caution">
    <text evidence="20">The sequence shown here is derived from an EMBL/GenBank/DDBJ whole genome shotgun (WGS) entry which is preliminary data.</text>
</comment>
<dbReference type="GO" id="GO:0015891">
    <property type="term" value="P:siderophore transport"/>
    <property type="evidence" value="ECO:0007669"/>
    <property type="project" value="InterPro"/>
</dbReference>
<dbReference type="SMART" id="SM00965">
    <property type="entry name" value="STN"/>
    <property type="match status" value="1"/>
</dbReference>
<comment type="subcellular location">
    <subcellularLocation>
        <location evidence="1 14">Cell outer membrane</location>
        <topology evidence="1 14">Multi-pass membrane protein</topology>
    </subcellularLocation>
</comment>
<dbReference type="PROSITE" id="PS01156">
    <property type="entry name" value="TONB_DEPENDENT_REC_2"/>
    <property type="match status" value="1"/>
</dbReference>
<keyword evidence="10 16" id="KW-0798">TonB box</keyword>
<dbReference type="Pfam" id="PF07660">
    <property type="entry name" value="STN"/>
    <property type="match status" value="1"/>
</dbReference>
<dbReference type="CDD" id="cd01347">
    <property type="entry name" value="ligand_gated_channel"/>
    <property type="match status" value="1"/>
</dbReference>
<dbReference type="InterPro" id="IPR037066">
    <property type="entry name" value="Plug_dom_sf"/>
</dbReference>
<feature type="domain" description="Secretin/TonB short N-terminal" evidence="19">
    <location>
        <begin position="63"/>
        <end position="114"/>
    </location>
</feature>
<name>N6YB73_THAL4</name>
<dbReference type="InterPro" id="IPR010917">
    <property type="entry name" value="TonB_rcpt_CS"/>
</dbReference>
<dbReference type="PROSITE" id="PS52016">
    <property type="entry name" value="TONB_DEPENDENT_REC_3"/>
    <property type="match status" value="1"/>
</dbReference>
<dbReference type="eggNOG" id="COG4773">
    <property type="taxonomic scope" value="Bacteria"/>
</dbReference>
<dbReference type="InterPro" id="IPR039426">
    <property type="entry name" value="TonB-dep_rcpt-like"/>
</dbReference>
<dbReference type="GO" id="GO:0038023">
    <property type="term" value="F:signaling receptor activity"/>
    <property type="evidence" value="ECO:0007669"/>
    <property type="project" value="InterPro"/>
</dbReference>
<protein>
    <submittedName>
        <fullName evidence="20">TonB-dependent siderophore receptor</fullName>
    </submittedName>
</protein>
<keyword evidence="4 14" id="KW-1134">Transmembrane beta strand</keyword>
<gene>
    <name evidence="20" type="ORF">C666_08005</name>
</gene>
<dbReference type="InterPro" id="IPR000531">
    <property type="entry name" value="Beta-barrel_TonB"/>
</dbReference>
<keyword evidence="7 18" id="KW-0732">Signal</keyword>
<keyword evidence="13 14" id="KW-0998">Cell outer membrane</keyword>
<feature type="compositionally biased region" description="Polar residues" evidence="17">
    <location>
        <begin position="136"/>
        <end position="153"/>
    </location>
</feature>
<dbReference type="GO" id="GO:0015344">
    <property type="term" value="F:siderophore uptake transmembrane transporter activity"/>
    <property type="evidence" value="ECO:0007669"/>
    <property type="project" value="TreeGrafter"/>
</dbReference>
<dbReference type="OrthoDB" id="174652at2"/>
<evidence type="ECO:0000256" key="4">
    <source>
        <dbReference type="ARBA" id="ARBA00022452"/>
    </source>
</evidence>
<keyword evidence="12 20" id="KW-0675">Receptor</keyword>
<reference evidence="20 21" key="1">
    <citation type="submission" date="2012-09" db="EMBL/GenBank/DDBJ databases">
        <title>Draft Genome Sequences of 6 Strains from Genus Thauera.</title>
        <authorList>
            <person name="Liu B."/>
            <person name="Shapleigh J.P."/>
            <person name="Frostegard A.H."/>
        </authorList>
    </citation>
    <scope>NUCLEOTIDE SEQUENCE [LARGE SCALE GENOMIC DNA]</scope>
    <source>
        <strain evidence="21">47Lol / DSM 12138</strain>
    </source>
</reference>
<keyword evidence="9" id="KW-0406">Ion transport</keyword>
<evidence type="ECO:0000256" key="18">
    <source>
        <dbReference type="SAM" id="SignalP"/>
    </source>
</evidence>
<dbReference type="Gene3D" id="2.170.130.10">
    <property type="entry name" value="TonB-dependent receptor, plug domain"/>
    <property type="match status" value="1"/>
</dbReference>
<dbReference type="GO" id="GO:0009279">
    <property type="term" value="C:cell outer membrane"/>
    <property type="evidence" value="ECO:0007669"/>
    <property type="project" value="UniProtKB-SubCell"/>
</dbReference>
<dbReference type="SUPFAM" id="SSF56935">
    <property type="entry name" value="Porins"/>
    <property type="match status" value="1"/>
</dbReference>
<dbReference type="Gene3D" id="3.55.50.30">
    <property type="match status" value="1"/>
</dbReference>
<evidence type="ECO:0000256" key="16">
    <source>
        <dbReference type="RuleBase" id="RU003357"/>
    </source>
</evidence>